<sequence precursor="true">MRFFVEDAVSAVIGVMLMLAVTIIIASTVAAFAGGASTTFEDTPSASLAVYCDGSVDDGNFNIIFEHLGGDKISTDDLKIVTWIEDGGGGVIKSNHTAKSPRSSYDPYLRLPCVYDSQMSLSNDSEFGEALWKPGAVAGTDSTDATREFLGIPEGDSLGNYGGTPVEVTIVYLPSGNTILKTEFLLE</sequence>
<gene>
    <name evidence="3" type="ordered locus">Mpet_0358</name>
</gene>
<evidence type="ECO:0000313" key="3">
    <source>
        <dbReference type="EMBL" id="ADN35132.1"/>
    </source>
</evidence>
<evidence type="ECO:0000313" key="4">
    <source>
        <dbReference type="Proteomes" id="UP000006565"/>
    </source>
</evidence>
<keyword evidence="1" id="KW-0812">Transmembrane</keyword>
<dbReference type="Proteomes" id="UP000006565">
    <property type="component" value="Chromosome"/>
</dbReference>
<dbReference type="EMBL" id="CP002117">
    <property type="protein sequence ID" value="ADN35132.1"/>
    <property type="molecule type" value="Genomic_DNA"/>
</dbReference>
<dbReference type="HOGENOM" id="CLU_1674019_0_0_2"/>
<dbReference type="RefSeq" id="WP_013328311.1">
    <property type="nucleotide sequence ID" value="NC_014507.1"/>
</dbReference>
<dbReference type="AlphaFoldDB" id="E1RFY0"/>
<keyword evidence="4" id="KW-1185">Reference proteome</keyword>
<organism evidence="3 4">
    <name type="scientific">Methanolacinia petrolearia (strain DSM 11571 / OCM 486 / SEBR 4847)</name>
    <name type="common">Methanoplanus petrolearius</name>
    <dbReference type="NCBI Taxonomy" id="679926"/>
    <lineage>
        <taxon>Archaea</taxon>
        <taxon>Methanobacteriati</taxon>
        <taxon>Methanobacteriota</taxon>
        <taxon>Stenosarchaea group</taxon>
        <taxon>Methanomicrobia</taxon>
        <taxon>Methanomicrobiales</taxon>
        <taxon>Methanomicrobiaceae</taxon>
        <taxon>Methanolacinia</taxon>
    </lineage>
</organism>
<dbReference type="InterPro" id="IPR012859">
    <property type="entry name" value="Pilin_N_archaeal"/>
</dbReference>
<name>E1RFY0_METP4</name>
<dbReference type="Pfam" id="PF07790">
    <property type="entry name" value="Pilin_N"/>
    <property type="match status" value="1"/>
</dbReference>
<dbReference type="KEGG" id="mpi:Mpet_0358"/>
<proteinExistence type="predicted"/>
<dbReference type="STRING" id="679926.Mpet_0358"/>
<keyword evidence="1" id="KW-1133">Transmembrane helix</keyword>
<dbReference type="GeneID" id="25394962"/>
<reference evidence="3 4" key="1">
    <citation type="journal article" date="2010" name="Stand. Genomic Sci.">
        <title>Complete genome sequence of Methanoplanus petrolearius type strain (SEBR 4847).</title>
        <authorList>
            <person name="Brambilla E."/>
            <person name="Djao O.D."/>
            <person name="Daligault H."/>
            <person name="Lapidus A."/>
            <person name="Lucas S."/>
            <person name="Hammon N."/>
            <person name="Nolan M."/>
            <person name="Tice H."/>
            <person name="Cheng J.F."/>
            <person name="Han C."/>
            <person name="Tapia R."/>
            <person name="Goodwin L."/>
            <person name="Pitluck S."/>
            <person name="Liolios K."/>
            <person name="Ivanova N."/>
            <person name="Mavromatis K."/>
            <person name="Mikhailova N."/>
            <person name="Pati A."/>
            <person name="Chen A."/>
            <person name="Palaniappan K."/>
            <person name="Land M."/>
            <person name="Hauser L."/>
            <person name="Chang Y.J."/>
            <person name="Jeffries C.D."/>
            <person name="Rohde M."/>
            <person name="Spring S."/>
            <person name="Sikorski J."/>
            <person name="Goker M."/>
            <person name="Woyke T."/>
            <person name="Bristow J."/>
            <person name="Eisen J.A."/>
            <person name="Markowitz V."/>
            <person name="Hugenholtz P."/>
            <person name="Kyrpides N.C."/>
            <person name="Klenk H.P."/>
        </authorList>
    </citation>
    <scope>NUCLEOTIDE SEQUENCE [LARGE SCALE GENOMIC DNA]</scope>
    <source>
        <strain evidence="4">DSM 11571 / OCM 486 / SEBR 4847</strain>
    </source>
</reference>
<evidence type="ECO:0000259" key="2">
    <source>
        <dbReference type="Pfam" id="PF07790"/>
    </source>
</evidence>
<feature type="domain" description="Archaeal Type IV pilin N-terminal" evidence="2">
    <location>
        <begin position="7"/>
        <end position="84"/>
    </location>
</feature>
<protein>
    <recommendedName>
        <fullName evidence="2">Archaeal Type IV pilin N-terminal domain-containing protein</fullName>
    </recommendedName>
</protein>
<feature type="transmembrane region" description="Helical" evidence="1">
    <location>
        <begin position="12"/>
        <end position="33"/>
    </location>
</feature>
<dbReference type="OrthoDB" id="111790at2157"/>
<accession>E1RFY0</accession>
<dbReference type="eggNOG" id="arCOG02421">
    <property type="taxonomic scope" value="Archaea"/>
</dbReference>
<evidence type="ECO:0000256" key="1">
    <source>
        <dbReference type="SAM" id="Phobius"/>
    </source>
</evidence>
<keyword evidence="1" id="KW-0472">Membrane</keyword>